<protein>
    <submittedName>
        <fullName evidence="1">Uncharacterized protein</fullName>
    </submittedName>
</protein>
<dbReference type="EMBL" id="GBRH01197787">
    <property type="protein sequence ID" value="JAE00109.1"/>
    <property type="molecule type" value="Transcribed_RNA"/>
</dbReference>
<organism evidence="1">
    <name type="scientific">Arundo donax</name>
    <name type="common">Giant reed</name>
    <name type="synonym">Donax arundinaceus</name>
    <dbReference type="NCBI Taxonomy" id="35708"/>
    <lineage>
        <taxon>Eukaryota</taxon>
        <taxon>Viridiplantae</taxon>
        <taxon>Streptophyta</taxon>
        <taxon>Embryophyta</taxon>
        <taxon>Tracheophyta</taxon>
        <taxon>Spermatophyta</taxon>
        <taxon>Magnoliopsida</taxon>
        <taxon>Liliopsida</taxon>
        <taxon>Poales</taxon>
        <taxon>Poaceae</taxon>
        <taxon>PACMAD clade</taxon>
        <taxon>Arundinoideae</taxon>
        <taxon>Arundineae</taxon>
        <taxon>Arundo</taxon>
    </lineage>
</organism>
<accession>A0A0A9EMB8</accession>
<reference evidence="1" key="1">
    <citation type="submission" date="2014-09" db="EMBL/GenBank/DDBJ databases">
        <authorList>
            <person name="Magalhaes I.L.F."/>
            <person name="Oliveira U."/>
            <person name="Santos F.R."/>
            <person name="Vidigal T.H.D.A."/>
            <person name="Brescovit A.D."/>
            <person name="Santos A.J."/>
        </authorList>
    </citation>
    <scope>NUCLEOTIDE SEQUENCE</scope>
    <source>
        <tissue evidence="1">Shoot tissue taken approximately 20 cm above the soil surface</tissue>
    </source>
</reference>
<reference evidence="1" key="2">
    <citation type="journal article" date="2015" name="Data Brief">
        <title>Shoot transcriptome of the giant reed, Arundo donax.</title>
        <authorList>
            <person name="Barrero R.A."/>
            <person name="Guerrero F.D."/>
            <person name="Moolhuijzen P."/>
            <person name="Goolsby J.A."/>
            <person name="Tidwell J."/>
            <person name="Bellgard S.E."/>
            <person name="Bellgard M.I."/>
        </authorList>
    </citation>
    <scope>NUCLEOTIDE SEQUENCE</scope>
    <source>
        <tissue evidence="1">Shoot tissue taken approximately 20 cm above the soil surface</tissue>
    </source>
</reference>
<sequence length="13" mass="1473">MPFFTLPLPIPCP</sequence>
<evidence type="ECO:0000313" key="1">
    <source>
        <dbReference type="EMBL" id="JAE00109.1"/>
    </source>
</evidence>
<proteinExistence type="predicted"/>
<name>A0A0A9EMB8_ARUDO</name>